<dbReference type="GO" id="GO:0000981">
    <property type="term" value="F:DNA-binding transcription factor activity, RNA polymerase II-specific"/>
    <property type="evidence" value="ECO:0007669"/>
    <property type="project" value="TreeGrafter"/>
</dbReference>
<dbReference type="PANTHER" id="PTHR23351">
    <property type="entry name" value="FOS TRANSCRIPTION FACTOR-RELATED"/>
    <property type="match status" value="1"/>
</dbReference>
<feature type="domain" description="BZIP" evidence="2">
    <location>
        <begin position="104"/>
        <end position="167"/>
    </location>
</feature>
<dbReference type="PROSITE" id="PS00036">
    <property type="entry name" value="BZIP_BASIC"/>
    <property type="match status" value="1"/>
</dbReference>
<reference evidence="3 4" key="1">
    <citation type="journal article" date="2013" name="Nature">
        <title>Insights into bilaterian evolution from three spiralian genomes.</title>
        <authorList>
            <person name="Simakov O."/>
            <person name="Marletaz F."/>
            <person name="Cho S.J."/>
            <person name="Edsinger-Gonzales E."/>
            <person name="Havlak P."/>
            <person name="Hellsten U."/>
            <person name="Kuo D.H."/>
            <person name="Larsson T."/>
            <person name="Lv J."/>
            <person name="Arendt D."/>
            <person name="Savage R."/>
            <person name="Osoegawa K."/>
            <person name="de Jong P."/>
            <person name="Grimwood J."/>
            <person name="Chapman J.A."/>
            <person name="Shapiro H."/>
            <person name="Aerts A."/>
            <person name="Otillar R.P."/>
            <person name="Terry A.Y."/>
            <person name="Boore J.L."/>
            <person name="Grigoriev I.V."/>
            <person name="Lindberg D.R."/>
            <person name="Seaver E.C."/>
            <person name="Weisblat D.A."/>
            <person name="Putnam N.H."/>
            <person name="Rokhsar D.S."/>
        </authorList>
    </citation>
    <scope>NUCLEOTIDE SEQUENCE [LARGE SCALE GENOMIC DNA]</scope>
</reference>
<dbReference type="HOGENOM" id="CLU_1564629_0_0_1"/>
<dbReference type="PANTHER" id="PTHR23351:SF59">
    <property type="entry name" value="CYCLIC AMP-DEPENDENT TRANSCRIPTION FACTOR ATF-3-LIKE"/>
    <property type="match status" value="1"/>
</dbReference>
<dbReference type="Pfam" id="PF00170">
    <property type="entry name" value="bZIP_1"/>
    <property type="match status" value="1"/>
</dbReference>
<dbReference type="Gene3D" id="1.20.5.170">
    <property type="match status" value="1"/>
</dbReference>
<dbReference type="AlphaFoldDB" id="V4A516"/>
<dbReference type="InterPro" id="IPR046347">
    <property type="entry name" value="bZIP_sf"/>
</dbReference>
<name>V4A516_LOTGI</name>
<dbReference type="SMART" id="SM00338">
    <property type="entry name" value="BRLZ"/>
    <property type="match status" value="1"/>
</dbReference>
<feature type="coiled-coil region" evidence="1">
    <location>
        <begin position="136"/>
        <end position="163"/>
    </location>
</feature>
<dbReference type="STRING" id="225164.V4A516"/>
<evidence type="ECO:0000259" key="2">
    <source>
        <dbReference type="PROSITE" id="PS50217"/>
    </source>
</evidence>
<sequence length="171" mass="19775">MQFDTVNLYDWLESGDIALTGITGTIPEEYSNSHIPTQIPTTLGNIDKKLAQAAIDVLTSGSLTPLIKEELKTKIQAQRLKSGKEELTVFFEEEKKCELRDDEKERMQKRKEANRLAAIRFRRKRKSQELQQVEECTELERKNTKLLKKIVDLEEEKQQLLDMISSIRSPP</sequence>
<evidence type="ECO:0000313" key="3">
    <source>
        <dbReference type="EMBL" id="ESO90095.1"/>
    </source>
</evidence>
<proteinExistence type="predicted"/>
<keyword evidence="1" id="KW-0175">Coiled coil</keyword>
<protein>
    <recommendedName>
        <fullName evidence="2">BZIP domain-containing protein</fullName>
    </recommendedName>
</protein>
<evidence type="ECO:0000256" key="1">
    <source>
        <dbReference type="SAM" id="Coils"/>
    </source>
</evidence>
<dbReference type="OMA" id="HAMCENS"/>
<dbReference type="InterPro" id="IPR000837">
    <property type="entry name" value="AP-1"/>
</dbReference>
<dbReference type="CTD" id="20239731"/>
<dbReference type="KEGG" id="lgi:LOTGIDRAFT_164399"/>
<dbReference type="RefSeq" id="XP_009059171.1">
    <property type="nucleotide sequence ID" value="XM_009060923.1"/>
</dbReference>
<dbReference type="PROSITE" id="PS50217">
    <property type="entry name" value="BZIP"/>
    <property type="match status" value="1"/>
</dbReference>
<accession>V4A516</accession>
<dbReference type="GO" id="GO:0005634">
    <property type="term" value="C:nucleus"/>
    <property type="evidence" value="ECO:0007669"/>
    <property type="project" value="TreeGrafter"/>
</dbReference>
<dbReference type="GO" id="GO:0000978">
    <property type="term" value="F:RNA polymerase II cis-regulatory region sequence-specific DNA binding"/>
    <property type="evidence" value="ECO:0007669"/>
    <property type="project" value="TreeGrafter"/>
</dbReference>
<organism evidence="3 4">
    <name type="scientific">Lottia gigantea</name>
    <name type="common">Giant owl limpet</name>
    <dbReference type="NCBI Taxonomy" id="225164"/>
    <lineage>
        <taxon>Eukaryota</taxon>
        <taxon>Metazoa</taxon>
        <taxon>Spiralia</taxon>
        <taxon>Lophotrochozoa</taxon>
        <taxon>Mollusca</taxon>
        <taxon>Gastropoda</taxon>
        <taxon>Patellogastropoda</taxon>
        <taxon>Lottioidea</taxon>
        <taxon>Lottiidae</taxon>
        <taxon>Lottia</taxon>
    </lineage>
</organism>
<dbReference type="InterPro" id="IPR004827">
    <property type="entry name" value="bZIP"/>
</dbReference>
<dbReference type="OrthoDB" id="6156409at2759"/>
<dbReference type="SUPFAM" id="SSF57959">
    <property type="entry name" value="Leucine zipper domain"/>
    <property type="match status" value="1"/>
</dbReference>
<dbReference type="GeneID" id="20239731"/>
<gene>
    <name evidence="3" type="ORF">LOTGIDRAFT_164399</name>
</gene>
<dbReference type="EMBL" id="KB202481">
    <property type="protein sequence ID" value="ESO90095.1"/>
    <property type="molecule type" value="Genomic_DNA"/>
</dbReference>
<dbReference type="Proteomes" id="UP000030746">
    <property type="component" value="Unassembled WGS sequence"/>
</dbReference>
<evidence type="ECO:0000313" key="4">
    <source>
        <dbReference type="Proteomes" id="UP000030746"/>
    </source>
</evidence>
<keyword evidence="4" id="KW-1185">Reference proteome</keyword>